<keyword evidence="10" id="KW-0325">Glycoprotein</keyword>
<feature type="transmembrane region" description="Helical" evidence="14">
    <location>
        <begin position="503"/>
        <end position="521"/>
    </location>
</feature>
<feature type="transmembrane region" description="Helical" evidence="14">
    <location>
        <begin position="381"/>
        <end position="402"/>
    </location>
</feature>
<evidence type="ECO:0000256" key="1">
    <source>
        <dbReference type="ARBA" id="ARBA00004651"/>
    </source>
</evidence>
<keyword evidence="3" id="KW-0813">Transport</keyword>
<evidence type="ECO:0000256" key="3">
    <source>
        <dbReference type="ARBA" id="ARBA00022448"/>
    </source>
</evidence>
<evidence type="ECO:0000256" key="5">
    <source>
        <dbReference type="ARBA" id="ARBA00022692"/>
    </source>
</evidence>
<keyword evidence="8" id="KW-0406">Ion transport</keyword>
<feature type="transmembrane region" description="Helical" evidence="14">
    <location>
        <begin position="118"/>
        <end position="138"/>
    </location>
</feature>
<dbReference type="InterPro" id="IPR001734">
    <property type="entry name" value="Na/solute_symporter"/>
</dbReference>
<feature type="transmembrane region" description="Helical" evidence="14">
    <location>
        <begin position="71"/>
        <end position="92"/>
    </location>
</feature>
<dbReference type="Proteomes" id="UP001172082">
    <property type="component" value="Unassembled WGS sequence"/>
</dbReference>
<comment type="subcellular location">
    <subcellularLocation>
        <location evidence="1">Cell membrane</location>
        <topology evidence="1">Multi-pass membrane protein</topology>
    </subcellularLocation>
</comment>
<evidence type="ECO:0000313" key="15">
    <source>
        <dbReference type="EMBL" id="MDN5200324.1"/>
    </source>
</evidence>
<gene>
    <name evidence="15" type="ORF">QQ008_03105</name>
</gene>
<reference evidence="15" key="1">
    <citation type="submission" date="2023-06" db="EMBL/GenBank/DDBJ databases">
        <title>Genomic of Parafulvivirga corallium.</title>
        <authorList>
            <person name="Wang G."/>
        </authorList>
    </citation>
    <scope>NUCLEOTIDE SEQUENCE</scope>
    <source>
        <strain evidence="15">BMA10</strain>
    </source>
</reference>
<evidence type="ECO:0000256" key="14">
    <source>
        <dbReference type="SAM" id="Phobius"/>
    </source>
</evidence>
<name>A0ABT8KJ83_9BACT</name>
<protein>
    <submittedName>
        <fullName evidence="15">Sodium:solute symporter family protein</fullName>
    </submittedName>
</protein>
<evidence type="ECO:0000256" key="10">
    <source>
        <dbReference type="ARBA" id="ARBA00023180"/>
    </source>
</evidence>
<evidence type="ECO:0000256" key="12">
    <source>
        <dbReference type="ARBA" id="ARBA00036099"/>
    </source>
</evidence>
<keyword evidence="4" id="KW-1003">Cell membrane</keyword>
<accession>A0ABT8KJ83</accession>
<keyword evidence="16" id="KW-1185">Reference proteome</keyword>
<proteinExistence type="inferred from homology"/>
<keyword evidence="5 14" id="KW-0812">Transmembrane</keyword>
<dbReference type="InterPro" id="IPR038377">
    <property type="entry name" value="Na/Glc_symporter_sf"/>
</dbReference>
<feature type="transmembrane region" description="Helical" evidence="14">
    <location>
        <begin position="304"/>
        <end position="336"/>
    </location>
</feature>
<evidence type="ECO:0000256" key="6">
    <source>
        <dbReference type="ARBA" id="ARBA00022989"/>
    </source>
</evidence>
<dbReference type="Pfam" id="PF00474">
    <property type="entry name" value="SSF"/>
    <property type="match status" value="1"/>
</dbReference>
<organism evidence="15 16">
    <name type="scientific">Splendidivirga corallicola</name>
    <dbReference type="NCBI Taxonomy" id="3051826"/>
    <lineage>
        <taxon>Bacteria</taxon>
        <taxon>Pseudomonadati</taxon>
        <taxon>Bacteroidota</taxon>
        <taxon>Cytophagia</taxon>
        <taxon>Cytophagales</taxon>
        <taxon>Splendidivirgaceae</taxon>
        <taxon>Splendidivirga</taxon>
    </lineage>
</organism>
<dbReference type="PANTHER" id="PTHR42985:SF40">
    <property type="entry name" value="LD47995P-RELATED"/>
    <property type="match status" value="1"/>
</dbReference>
<keyword evidence="9 14" id="KW-0472">Membrane</keyword>
<dbReference type="EMBL" id="JAUJEA010000001">
    <property type="protein sequence ID" value="MDN5200324.1"/>
    <property type="molecule type" value="Genomic_DNA"/>
</dbReference>
<evidence type="ECO:0000256" key="7">
    <source>
        <dbReference type="ARBA" id="ARBA00023053"/>
    </source>
</evidence>
<feature type="transmembrane region" description="Helical" evidence="14">
    <location>
        <begin position="356"/>
        <end position="375"/>
    </location>
</feature>
<dbReference type="InterPro" id="IPR051163">
    <property type="entry name" value="Sodium:Solute_Symporter_SSF"/>
</dbReference>
<dbReference type="PROSITE" id="PS00456">
    <property type="entry name" value="NA_SOLUT_SYMP_1"/>
    <property type="match status" value="1"/>
</dbReference>
<evidence type="ECO:0000256" key="4">
    <source>
        <dbReference type="ARBA" id="ARBA00022475"/>
    </source>
</evidence>
<comment type="catalytic activity">
    <reaction evidence="12">
        <text>iodide(out) + 2 Na(+)(out) = iodide(in) + 2 Na(+)(in)</text>
        <dbReference type="Rhea" id="RHEA:71207"/>
        <dbReference type="ChEBI" id="CHEBI:16382"/>
        <dbReference type="ChEBI" id="CHEBI:29101"/>
    </reaction>
</comment>
<evidence type="ECO:0000313" key="16">
    <source>
        <dbReference type="Proteomes" id="UP001172082"/>
    </source>
</evidence>
<keyword evidence="11" id="KW-0739">Sodium transport</keyword>
<dbReference type="CDD" id="cd11477">
    <property type="entry name" value="SLC5sbd_u1"/>
    <property type="match status" value="1"/>
</dbReference>
<feature type="transmembrane region" description="Helical" evidence="14">
    <location>
        <begin position="265"/>
        <end position="284"/>
    </location>
</feature>
<dbReference type="PANTHER" id="PTHR42985">
    <property type="entry name" value="SODIUM-COUPLED MONOCARBOXYLATE TRANSPORTER"/>
    <property type="match status" value="1"/>
</dbReference>
<sequence>MGSLDTLTIIIFSLVVFITGISFSKSGKNIKSFFSAGGAVPWWINGLSLYMSFFSVGTFVVWGSIAYSHGLVAITIQSTMCLAGLAVGFLIAPRWNQTKTITAAQFISERLGENTQKLYTYLFLAISMFTTGAFLYPVAKIIEVSTGMSLPLIIILLGGLITIYTATGGLWAVLVTDVLQFIVLTAAVLIVVPLALEEVNGISGFINKAPTDFFALQNEDYTWSFIFAFGLYNMIYIGGNWAYVQRYTSVARPKDAKKVGWTFGILYLVSPLVWMLPPMIYKVLNPDLQGLADEGAYLMMCKEVLPVGLLGLILGGMIFATASSVNSTLNIAAGVFTNDLYKRIRPGASNNETMRIARLATAIFGALTIIIALMVQRMGGIVEVVLSVAAITGSAMFLPPIWALFSKRQNGSSIFSATVISLIINLFFKFLAPVLFDLSLSRAQEMILGVFCPVLVLAAFEVIFYLNKYHNQSYLIYQDIQNSKKDFEEETSEGEDNLHGKKVIAKGIIAIGIMMIVLGFLSENAWLLVSGMGMVICITGMAILLISTKNQLSTLKGEIRDSRDIL</sequence>
<feature type="transmembrane region" description="Helical" evidence="14">
    <location>
        <begin position="527"/>
        <end position="546"/>
    </location>
</feature>
<feature type="transmembrane region" description="Helical" evidence="14">
    <location>
        <begin position="221"/>
        <end position="244"/>
    </location>
</feature>
<evidence type="ECO:0000256" key="9">
    <source>
        <dbReference type="ARBA" id="ARBA00023136"/>
    </source>
</evidence>
<dbReference type="Gene3D" id="1.20.1730.10">
    <property type="entry name" value="Sodium/glucose cotransporter"/>
    <property type="match status" value="1"/>
</dbReference>
<keyword evidence="6 14" id="KW-1133">Transmembrane helix</keyword>
<feature type="transmembrane region" description="Helical" evidence="14">
    <location>
        <begin position="150"/>
        <end position="171"/>
    </location>
</feature>
<feature type="transmembrane region" description="Helical" evidence="14">
    <location>
        <begin position="447"/>
        <end position="466"/>
    </location>
</feature>
<feature type="transmembrane region" description="Helical" evidence="14">
    <location>
        <begin position="178"/>
        <end position="196"/>
    </location>
</feature>
<comment type="caution">
    <text evidence="15">The sequence shown here is derived from an EMBL/GenBank/DDBJ whole genome shotgun (WGS) entry which is preliminary data.</text>
</comment>
<evidence type="ECO:0000256" key="2">
    <source>
        <dbReference type="ARBA" id="ARBA00006434"/>
    </source>
</evidence>
<feature type="transmembrane region" description="Helical" evidence="14">
    <location>
        <begin position="43"/>
        <end position="65"/>
    </location>
</feature>
<keyword evidence="7" id="KW-0915">Sodium</keyword>
<comment type="similarity">
    <text evidence="2 13">Belongs to the sodium:solute symporter (SSF) (TC 2.A.21) family.</text>
</comment>
<feature type="transmembrane region" description="Helical" evidence="14">
    <location>
        <begin position="6"/>
        <end position="23"/>
    </location>
</feature>
<feature type="transmembrane region" description="Helical" evidence="14">
    <location>
        <begin position="414"/>
        <end position="435"/>
    </location>
</feature>
<evidence type="ECO:0000256" key="8">
    <source>
        <dbReference type="ARBA" id="ARBA00023065"/>
    </source>
</evidence>
<evidence type="ECO:0000256" key="13">
    <source>
        <dbReference type="RuleBase" id="RU362091"/>
    </source>
</evidence>
<dbReference type="RefSeq" id="WP_346750349.1">
    <property type="nucleotide sequence ID" value="NZ_JAUJEA010000001.1"/>
</dbReference>
<evidence type="ECO:0000256" key="11">
    <source>
        <dbReference type="ARBA" id="ARBA00023201"/>
    </source>
</evidence>
<dbReference type="PROSITE" id="PS50283">
    <property type="entry name" value="NA_SOLUT_SYMP_3"/>
    <property type="match status" value="1"/>
</dbReference>
<dbReference type="InterPro" id="IPR018212">
    <property type="entry name" value="Na/solute_symporter_CS"/>
</dbReference>